<dbReference type="AlphaFoldDB" id="A0A915PCW2"/>
<organism evidence="1 2">
    <name type="scientific">Meloidogyne floridensis</name>
    <dbReference type="NCBI Taxonomy" id="298350"/>
    <lineage>
        <taxon>Eukaryota</taxon>
        <taxon>Metazoa</taxon>
        <taxon>Ecdysozoa</taxon>
        <taxon>Nematoda</taxon>
        <taxon>Chromadorea</taxon>
        <taxon>Rhabditida</taxon>
        <taxon>Tylenchina</taxon>
        <taxon>Tylenchomorpha</taxon>
        <taxon>Tylenchoidea</taxon>
        <taxon>Meloidogynidae</taxon>
        <taxon>Meloidogyninae</taxon>
        <taxon>Meloidogyne</taxon>
    </lineage>
</organism>
<dbReference type="WBParaSite" id="scf7180000424629.g13634">
    <property type="protein sequence ID" value="scf7180000424629.g13634"/>
    <property type="gene ID" value="scf7180000424629.g13634"/>
</dbReference>
<protein>
    <submittedName>
        <fullName evidence="2">C2H2-type domain-containing protein</fullName>
    </submittedName>
</protein>
<sequence length="83" mass="9729">MKRISACSHVRNSHNDIYEQNRQAVLEHFTKIDKGQHKGDLKCNYCNRRFIDNMSGLTMHCSRHGINFVNPEQENTEINVNLK</sequence>
<dbReference type="Proteomes" id="UP000887560">
    <property type="component" value="Unplaced"/>
</dbReference>
<keyword evidence="1" id="KW-1185">Reference proteome</keyword>
<evidence type="ECO:0000313" key="1">
    <source>
        <dbReference type="Proteomes" id="UP000887560"/>
    </source>
</evidence>
<accession>A0A915PCW2</accession>
<proteinExistence type="predicted"/>
<name>A0A915PCW2_9BILA</name>
<reference evidence="2" key="1">
    <citation type="submission" date="2022-11" db="UniProtKB">
        <authorList>
            <consortium name="WormBaseParasite"/>
        </authorList>
    </citation>
    <scope>IDENTIFICATION</scope>
</reference>
<evidence type="ECO:0000313" key="2">
    <source>
        <dbReference type="WBParaSite" id="scf7180000424629.g13634"/>
    </source>
</evidence>